<dbReference type="Proteomes" id="UP000530928">
    <property type="component" value="Unassembled WGS sequence"/>
</dbReference>
<protein>
    <submittedName>
        <fullName evidence="2">Tetratricopeptide (TPR) repeat protein</fullName>
    </submittedName>
</protein>
<name>A0A7W0HP02_9ACTN</name>
<dbReference type="InterPro" id="IPR033396">
    <property type="entry name" value="DUF5107"/>
</dbReference>
<dbReference type="Gene3D" id="1.25.40.10">
    <property type="entry name" value="Tetratricopeptide repeat domain"/>
    <property type="match status" value="1"/>
</dbReference>
<comment type="caution">
    <text evidence="2">The sequence shown here is derived from an EMBL/GenBank/DDBJ whole genome shotgun (WGS) entry which is preliminary data.</text>
</comment>
<proteinExistence type="predicted"/>
<evidence type="ECO:0000259" key="1">
    <source>
        <dbReference type="Pfam" id="PF17128"/>
    </source>
</evidence>
<dbReference type="Pfam" id="PF17128">
    <property type="entry name" value="DUF5107"/>
    <property type="match status" value="1"/>
</dbReference>
<dbReference type="EMBL" id="JACDUR010000002">
    <property type="protein sequence ID" value="MBA2890348.1"/>
    <property type="molecule type" value="Genomic_DNA"/>
</dbReference>
<gene>
    <name evidence="2" type="ORF">HNR30_001689</name>
</gene>
<evidence type="ECO:0000313" key="3">
    <source>
        <dbReference type="Proteomes" id="UP000530928"/>
    </source>
</evidence>
<dbReference type="InterPro" id="IPR011990">
    <property type="entry name" value="TPR-like_helical_dom_sf"/>
</dbReference>
<sequence length="628" mass="68401">MTTTVRQITLRMPVARVGPDNPLPPLGGPGEVHTTPVPADVPGDMAFQLGYGRLASVLPYLVQDGYGRVRQEREVEALELGNGRLTATILPGLGGRLASLVHRDHGELLYRNPVLQPANFGLTGAWFSGGVEWNSGSTGHTAQSCRPLFAARLPAPDGTPMVRLWEWERTRDLPYQVDFWLPDDGDFLFVGVRVRNPHDHEVPAYWWSNIAVPESEDTRVLAPAERAWHFGYAGRLHDVPIPAWEGLDRSYPARAGQAADYFFELEERRRWIAALDGSGRGLVQTSTAVLRGRKLFLWGRGAGGRRWQEWLTEPGTGGYLEIQAGLARTQLEHVPLPGGEAFSWLEAYGPLEADARAVHGDDWGQAVRAAEDALERRLPAVEVDAAYKAWLGCADRAPAETLAAGSGWGALEVARTGAATPGTPFPALTLGPEQEPWRALLATGAMPDSETGPGPSLVSAGWRRLLERAPRTWTTAYHLGVALWHRGDREAAERAWRRSIALRPTPWALRCLAIATGESGLYLEALESASEPLYGALALEGAQALLAAGQADRALDVLATLPHTGRVNLLRARALIAQGDTAAARAIFDAGFEVTDLREGESALHETWAALTGEPLPERYDFRMHPEA</sequence>
<organism evidence="2 3">
    <name type="scientific">Nonomuraea soli</name>
    <dbReference type="NCBI Taxonomy" id="1032476"/>
    <lineage>
        <taxon>Bacteria</taxon>
        <taxon>Bacillati</taxon>
        <taxon>Actinomycetota</taxon>
        <taxon>Actinomycetes</taxon>
        <taxon>Streptosporangiales</taxon>
        <taxon>Streptosporangiaceae</taxon>
        <taxon>Nonomuraea</taxon>
    </lineage>
</organism>
<reference evidence="2 3" key="1">
    <citation type="submission" date="2020-07" db="EMBL/GenBank/DDBJ databases">
        <title>Genomic Encyclopedia of Type Strains, Phase IV (KMG-IV): sequencing the most valuable type-strain genomes for metagenomic binning, comparative biology and taxonomic classification.</title>
        <authorList>
            <person name="Goeker M."/>
        </authorList>
    </citation>
    <scope>NUCLEOTIDE SEQUENCE [LARGE SCALE GENOMIC DNA]</scope>
    <source>
        <strain evidence="2 3">DSM 45533</strain>
    </source>
</reference>
<feature type="domain" description="DUF5107" evidence="1">
    <location>
        <begin position="55"/>
        <end position="331"/>
    </location>
</feature>
<evidence type="ECO:0000313" key="2">
    <source>
        <dbReference type="EMBL" id="MBA2890348.1"/>
    </source>
</evidence>
<dbReference type="RefSeq" id="WP_181609179.1">
    <property type="nucleotide sequence ID" value="NZ_BAABAM010000006.1"/>
</dbReference>
<dbReference type="SUPFAM" id="SSF48452">
    <property type="entry name" value="TPR-like"/>
    <property type="match status" value="1"/>
</dbReference>
<dbReference type="AlphaFoldDB" id="A0A7W0HP02"/>
<accession>A0A7W0HP02</accession>
<keyword evidence="3" id="KW-1185">Reference proteome</keyword>